<gene>
    <name evidence="1" type="ORF">ACH5RR_028416</name>
</gene>
<protein>
    <submittedName>
        <fullName evidence="1">Uncharacterized protein</fullName>
    </submittedName>
</protein>
<proteinExistence type="predicted"/>
<keyword evidence="2" id="KW-1185">Reference proteome</keyword>
<evidence type="ECO:0000313" key="1">
    <source>
        <dbReference type="EMBL" id="KAL3509015.1"/>
    </source>
</evidence>
<dbReference type="EMBL" id="JBJUIK010000012">
    <property type="protein sequence ID" value="KAL3509015.1"/>
    <property type="molecule type" value="Genomic_DNA"/>
</dbReference>
<reference evidence="1 2" key="1">
    <citation type="submission" date="2024-11" db="EMBL/GenBank/DDBJ databases">
        <title>A near-complete genome assembly of Cinchona calisaya.</title>
        <authorList>
            <person name="Lian D.C."/>
            <person name="Zhao X.W."/>
            <person name="Wei L."/>
        </authorList>
    </citation>
    <scope>NUCLEOTIDE SEQUENCE [LARGE SCALE GENOMIC DNA]</scope>
    <source>
        <tissue evidence="1">Nenye</tissue>
    </source>
</reference>
<sequence length="51" mass="5872">TESESYAIVAVMRFGMRPSGIRMLFHYEDSRLRKHKSGKLDSGNPKEMKKA</sequence>
<organism evidence="1 2">
    <name type="scientific">Cinchona calisaya</name>
    <dbReference type="NCBI Taxonomy" id="153742"/>
    <lineage>
        <taxon>Eukaryota</taxon>
        <taxon>Viridiplantae</taxon>
        <taxon>Streptophyta</taxon>
        <taxon>Embryophyta</taxon>
        <taxon>Tracheophyta</taxon>
        <taxon>Spermatophyta</taxon>
        <taxon>Magnoliopsida</taxon>
        <taxon>eudicotyledons</taxon>
        <taxon>Gunneridae</taxon>
        <taxon>Pentapetalae</taxon>
        <taxon>asterids</taxon>
        <taxon>lamiids</taxon>
        <taxon>Gentianales</taxon>
        <taxon>Rubiaceae</taxon>
        <taxon>Cinchonoideae</taxon>
        <taxon>Cinchoneae</taxon>
        <taxon>Cinchona</taxon>
    </lineage>
</organism>
<dbReference type="AlphaFoldDB" id="A0ABD2YNQ4"/>
<dbReference type="Proteomes" id="UP001630127">
    <property type="component" value="Unassembled WGS sequence"/>
</dbReference>
<accession>A0ABD2YNQ4</accession>
<name>A0ABD2YNQ4_9GENT</name>
<feature type="non-terminal residue" evidence="1">
    <location>
        <position position="1"/>
    </location>
</feature>
<evidence type="ECO:0000313" key="2">
    <source>
        <dbReference type="Proteomes" id="UP001630127"/>
    </source>
</evidence>
<comment type="caution">
    <text evidence="1">The sequence shown here is derived from an EMBL/GenBank/DDBJ whole genome shotgun (WGS) entry which is preliminary data.</text>
</comment>